<evidence type="ECO:0000313" key="1">
    <source>
        <dbReference type="EMBL" id="PWN54281.1"/>
    </source>
</evidence>
<accession>A0ACD0P8A4</accession>
<evidence type="ECO:0000313" key="2">
    <source>
        <dbReference type="Proteomes" id="UP000245626"/>
    </source>
</evidence>
<reference evidence="1 2" key="1">
    <citation type="journal article" date="2018" name="Mol. Biol. Evol.">
        <title>Broad Genomic Sampling Reveals a Smut Pathogenic Ancestry of the Fungal Clade Ustilaginomycotina.</title>
        <authorList>
            <person name="Kijpornyongpan T."/>
            <person name="Mondo S.J."/>
            <person name="Barry K."/>
            <person name="Sandor L."/>
            <person name="Lee J."/>
            <person name="Lipzen A."/>
            <person name="Pangilinan J."/>
            <person name="LaButti K."/>
            <person name="Hainaut M."/>
            <person name="Henrissat B."/>
            <person name="Grigoriev I.V."/>
            <person name="Spatafora J.W."/>
            <person name="Aime M.C."/>
        </authorList>
    </citation>
    <scope>NUCLEOTIDE SEQUENCE [LARGE SCALE GENOMIC DNA]</scope>
    <source>
        <strain evidence="1 2">SA 807</strain>
    </source>
</reference>
<dbReference type="Proteomes" id="UP000245626">
    <property type="component" value="Unassembled WGS sequence"/>
</dbReference>
<name>A0ACD0P8A4_9BASI</name>
<dbReference type="EMBL" id="KZ819689">
    <property type="protein sequence ID" value="PWN54281.1"/>
    <property type="molecule type" value="Genomic_DNA"/>
</dbReference>
<protein>
    <submittedName>
        <fullName evidence="1">Uncharacterized protein</fullName>
    </submittedName>
</protein>
<gene>
    <name evidence="1" type="ORF">IE53DRAFT_359317</name>
</gene>
<proteinExistence type="predicted"/>
<sequence length="355" mass="38659">METLVGEDEDGQRNLFNASVPRAVKQVILSQQRYATSCSSALPFVLPISLDAGTLSHRIEACLESIVRDSVDFVRGLDAGHRQGDPRLQIPANLQPQPMEQGGSLGKAQALEAELRRILPSGPTTPRVINLTAKEVFICGCSQGLCNRGCRGTPGRLEIQACLQPQPMERGEILAKAQSQVQAACKSSSSSLIPFTTRPPRGSTPSPYPAKTLEPDFVLTVLTAWVASPSPGLYHSKGNSYLGHTKCILGTNQPFASPLLNWAKKHSEDFLSTFNHASIWRDGTNVSRLDSNGVTNAANLRRSIQLIDECDLNLDVDLWFVLTDTSEAIVRLFPPWIPSFTENGQGRETAHPANH</sequence>
<organism evidence="1 2">
    <name type="scientific">Violaceomyces palustris</name>
    <dbReference type="NCBI Taxonomy" id="1673888"/>
    <lineage>
        <taxon>Eukaryota</taxon>
        <taxon>Fungi</taxon>
        <taxon>Dikarya</taxon>
        <taxon>Basidiomycota</taxon>
        <taxon>Ustilaginomycotina</taxon>
        <taxon>Ustilaginomycetes</taxon>
        <taxon>Violaceomycetales</taxon>
        <taxon>Violaceomycetaceae</taxon>
        <taxon>Violaceomyces</taxon>
    </lineage>
</organism>
<keyword evidence="2" id="KW-1185">Reference proteome</keyword>